<organism evidence="1">
    <name type="scientific">marine metagenome</name>
    <dbReference type="NCBI Taxonomy" id="408172"/>
    <lineage>
        <taxon>unclassified sequences</taxon>
        <taxon>metagenomes</taxon>
        <taxon>ecological metagenomes</taxon>
    </lineage>
</organism>
<sequence length="147" mass="16658">MSRNLFQICLFIFTFSFVFSQFKKDLPNMNAFPQLDLGNSSLSTLFSPSRLQMNHGINFSVSSVGGKTFNTGSYTNSLSYLLKPNLMLQSNFTLFQMPGNLGQQSDLGYDISLSYKPSRNSMIQFSVQKFPFTYNKSFSPFSLNQVN</sequence>
<dbReference type="AlphaFoldDB" id="A0A381WDY6"/>
<reference evidence="1" key="1">
    <citation type="submission" date="2018-05" db="EMBL/GenBank/DDBJ databases">
        <authorList>
            <person name="Lanie J.A."/>
            <person name="Ng W.-L."/>
            <person name="Kazmierczak K.M."/>
            <person name="Andrzejewski T.M."/>
            <person name="Davidsen T.M."/>
            <person name="Wayne K.J."/>
            <person name="Tettelin H."/>
            <person name="Glass J.I."/>
            <person name="Rusch D."/>
            <person name="Podicherti R."/>
            <person name="Tsui H.-C.T."/>
            <person name="Winkler M.E."/>
        </authorList>
    </citation>
    <scope>NUCLEOTIDE SEQUENCE</scope>
</reference>
<evidence type="ECO:0008006" key="2">
    <source>
        <dbReference type="Google" id="ProtNLM"/>
    </source>
</evidence>
<name>A0A381WDY6_9ZZZZ</name>
<accession>A0A381WDY6</accession>
<evidence type="ECO:0000313" key="1">
    <source>
        <dbReference type="EMBL" id="SVA50674.1"/>
    </source>
</evidence>
<gene>
    <name evidence="1" type="ORF">METZ01_LOCUS103528</name>
</gene>
<dbReference type="EMBL" id="UINC01011485">
    <property type="protein sequence ID" value="SVA50674.1"/>
    <property type="molecule type" value="Genomic_DNA"/>
</dbReference>
<protein>
    <recommendedName>
        <fullName evidence="2">Outer membrane protein beta-barrel domain-containing protein</fullName>
    </recommendedName>
</protein>
<proteinExistence type="predicted"/>